<dbReference type="Proteomes" id="UP000304912">
    <property type="component" value="Chromosome"/>
</dbReference>
<dbReference type="OrthoDB" id="6017064at2"/>
<protein>
    <submittedName>
        <fullName evidence="1">Uncharacterized protein</fullName>
    </submittedName>
</protein>
<sequence>MGRYKGSVLIPLLVIMVICAGCAVFATHLISVNSKQSLGLRKHLESRLDSVNHLNNVSRLLKQSGHDANELPLDVASYITGQEKFTVDQADILVTSVSVFHPANKYVKTAASYILYPWIKQLPSAAVVSARTLPAAANIMSNSLPVTPSILSAYSNDMKTWFLSAPDAVTTLPEPIADCAMLDKYSQGAFVVETTCTISKGQVVGSPAHPVLLIVRQSNFSMQDNSQFWGILYQSAVTKNDLSRISVPDTSAIYGAILIDHKLSPVSHVNVIYHPDILTKLRAHPSLQLHHRVPGSWRDFE</sequence>
<proteinExistence type="predicted"/>
<dbReference type="AlphaFoldDB" id="A0A5B7YBQ5"/>
<name>A0A5B7YBQ5_9ALTE</name>
<dbReference type="EMBL" id="CP039852">
    <property type="protein sequence ID" value="QCZ93014.1"/>
    <property type="molecule type" value="Genomic_DNA"/>
</dbReference>
<evidence type="ECO:0000313" key="2">
    <source>
        <dbReference type="Proteomes" id="UP000304912"/>
    </source>
</evidence>
<organism evidence="1 2">
    <name type="scientific">Salinimonas iocasae</name>
    <dbReference type="NCBI Taxonomy" id="2572577"/>
    <lineage>
        <taxon>Bacteria</taxon>
        <taxon>Pseudomonadati</taxon>
        <taxon>Pseudomonadota</taxon>
        <taxon>Gammaproteobacteria</taxon>
        <taxon>Alteromonadales</taxon>
        <taxon>Alteromonadaceae</taxon>
        <taxon>Alteromonas/Salinimonas group</taxon>
        <taxon>Salinimonas</taxon>
    </lineage>
</organism>
<keyword evidence="2" id="KW-1185">Reference proteome</keyword>
<evidence type="ECO:0000313" key="1">
    <source>
        <dbReference type="EMBL" id="QCZ93014.1"/>
    </source>
</evidence>
<accession>A0A5B7YBQ5</accession>
<gene>
    <name evidence="1" type="ORF">FBQ74_05710</name>
</gene>
<dbReference type="KEGG" id="salk:FBQ74_05710"/>
<reference evidence="1 2" key="1">
    <citation type="submission" date="2019-04" db="EMBL/GenBank/DDBJ databases">
        <title>Salinimonas iocasae sp. nov., a halophilic bacterium isolated from the outer tube casing of tubeworms in Okinawa Trough.</title>
        <authorList>
            <person name="Zhang H."/>
            <person name="Wang H."/>
            <person name="Li C."/>
        </authorList>
    </citation>
    <scope>NUCLEOTIDE SEQUENCE [LARGE SCALE GENOMIC DNA]</scope>
    <source>
        <strain evidence="1 2">KX18D6</strain>
    </source>
</reference>
<dbReference type="RefSeq" id="WP_139755761.1">
    <property type="nucleotide sequence ID" value="NZ_CP039852.1"/>
</dbReference>